<accession>A0A1Y2K8J7</accession>
<keyword evidence="2" id="KW-1185">Reference proteome</keyword>
<evidence type="ECO:0000313" key="1">
    <source>
        <dbReference type="EMBL" id="OSM06766.1"/>
    </source>
</evidence>
<sequence length="112" mass="11889">MAHLGVAHLAVGQTDMARRRLHGGEGALGAPAVEIGFVGVVDGVAFGRCAHAPAIEDHQGHGLGSIRHDAASRRGPQTARRVWSCGLDANTYWRQWSIISCVVQQANRPFAA</sequence>
<dbReference type="Proteomes" id="UP000194003">
    <property type="component" value="Unassembled WGS sequence"/>
</dbReference>
<name>A0A1Y2K8J7_9PROT</name>
<comment type="caution">
    <text evidence="1">The sequence shown here is derived from an EMBL/GenBank/DDBJ whole genome shotgun (WGS) entry which is preliminary data.</text>
</comment>
<organism evidence="1 2">
    <name type="scientific">Magnetofaba australis IT-1</name>
    <dbReference type="NCBI Taxonomy" id="1434232"/>
    <lineage>
        <taxon>Bacteria</taxon>
        <taxon>Pseudomonadati</taxon>
        <taxon>Pseudomonadota</taxon>
        <taxon>Magnetococcia</taxon>
        <taxon>Magnetococcales</taxon>
        <taxon>Magnetococcaceae</taxon>
        <taxon>Magnetofaba</taxon>
    </lineage>
</organism>
<gene>
    <name evidence="1" type="ORF">MAIT1_00377</name>
</gene>
<evidence type="ECO:0000313" key="2">
    <source>
        <dbReference type="Proteomes" id="UP000194003"/>
    </source>
</evidence>
<proteinExistence type="predicted"/>
<dbReference type="AlphaFoldDB" id="A0A1Y2K8J7"/>
<dbReference type="EMBL" id="LVJN01000015">
    <property type="protein sequence ID" value="OSM06766.1"/>
    <property type="molecule type" value="Genomic_DNA"/>
</dbReference>
<reference evidence="1 2" key="1">
    <citation type="journal article" date="2016" name="BMC Genomics">
        <title>Combined genomic and structural analyses of a cultured magnetotactic bacterium reveals its niche adaptation to a dynamic environment.</title>
        <authorList>
            <person name="Araujo A.C."/>
            <person name="Morillo V."/>
            <person name="Cypriano J."/>
            <person name="Teixeira L.C."/>
            <person name="Leao P."/>
            <person name="Lyra S."/>
            <person name="Almeida L.G."/>
            <person name="Bazylinski D.A."/>
            <person name="Vasconcellos A.T."/>
            <person name="Abreu F."/>
            <person name="Lins U."/>
        </authorList>
    </citation>
    <scope>NUCLEOTIDE SEQUENCE [LARGE SCALE GENOMIC DNA]</scope>
    <source>
        <strain evidence="1 2">IT-1</strain>
    </source>
</reference>
<protein>
    <submittedName>
        <fullName evidence="1">Uncharacterized protein</fullName>
    </submittedName>
</protein>